<protein>
    <recommendedName>
        <fullName evidence="1">RNase H type-1 domain-containing protein</fullName>
    </recommendedName>
</protein>
<dbReference type="Pfam" id="PF13456">
    <property type="entry name" value="RVT_3"/>
    <property type="match status" value="1"/>
</dbReference>
<evidence type="ECO:0000313" key="3">
    <source>
        <dbReference type="Proteomes" id="UP001281410"/>
    </source>
</evidence>
<name>A0AAD9ZP99_9ROSI</name>
<dbReference type="GO" id="GO:0003676">
    <property type="term" value="F:nucleic acid binding"/>
    <property type="evidence" value="ECO:0007669"/>
    <property type="project" value="InterPro"/>
</dbReference>
<dbReference type="GO" id="GO:0004523">
    <property type="term" value="F:RNA-DNA hybrid ribonuclease activity"/>
    <property type="evidence" value="ECO:0007669"/>
    <property type="project" value="InterPro"/>
</dbReference>
<organism evidence="2 3">
    <name type="scientific">Dipteronia sinensis</name>
    <dbReference type="NCBI Taxonomy" id="43782"/>
    <lineage>
        <taxon>Eukaryota</taxon>
        <taxon>Viridiplantae</taxon>
        <taxon>Streptophyta</taxon>
        <taxon>Embryophyta</taxon>
        <taxon>Tracheophyta</taxon>
        <taxon>Spermatophyta</taxon>
        <taxon>Magnoliopsida</taxon>
        <taxon>eudicotyledons</taxon>
        <taxon>Gunneridae</taxon>
        <taxon>Pentapetalae</taxon>
        <taxon>rosids</taxon>
        <taxon>malvids</taxon>
        <taxon>Sapindales</taxon>
        <taxon>Sapindaceae</taxon>
        <taxon>Hippocastanoideae</taxon>
        <taxon>Acereae</taxon>
        <taxon>Dipteronia</taxon>
    </lineage>
</organism>
<accession>A0AAD9ZP99</accession>
<evidence type="ECO:0000259" key="1">
    <source>
        <dbReference type="Pfam" id="PF13456"/>
    </source>
</evidence>
<reference evidence="2" key="1">
    <citation type="journal article" date="2023" name="Plant J.">
        <title>Genome sequences and population genomics provide insights into the demographic history, inbreeding, and mutation load of two 'living fossil' tree species of Dipteronia.</title>
        <authorList>
            <person name="Feng Y."/>
            <person name="Comes H.P."/>
            <person name="Chen J."/>
            <person name="Zhu S."/>
            <person name="Lu R."/>
            <person name="Zhang X."/>
            <person name="Li P."/>
            <person name="Qiu J."/>
            <person name="Olsen K.M."/>
            <person name="Qiu Y."/>
        </authorList>
    </citation>
    <scope>NUCLEOTIDE SEQUENCE</scope>
    <source>
        <strain evidence="2">NBL</strain>
    </source>
</reference>
<dbReference type="SUPFAM" id="SSF53098">
    <property type="entry name" value="Ribonuclease H-like"/>
    <property type="match status" value="1"/>
</dbReference>
<proteinExistence type="predicted"/>
<feature type="domain" description="RNase H type-1" evidence="1">
    <location>
        <begin position="46"/>
        <end position="91"/>
    </location>
</feature>
<dbReference type="AlphaFoldDB" id="A0AAD9ZP99"/>
<evidence type="ECO:0000313" key="2">
    <source>
        <dbReference type="EMBL" id="KAK3188308.1"/>
    </source>
</evidence>
<gene>
    <name evidence="2" type="ORF">Dsin_027869</name>
</gene>
<sequence length="95" mass="10711">MHFGLRGRLPHVTVIKSVVWSPLSPGWVKVNMNGADLGSPGVRGCGVSMAINYAWINDWRRIWLESDSSYVVQLLSARSDKVQWCVWQAWHGCLS</sequence>
<comment type="caution">
    <text evidence="2">The sequence shown here is derived from an EMBL/GenBank/DDBJ whole genome shotgun (WGS) entry which is preliminary data.</text>
</comment>
<dbReference type="InterPro" id="IPR002156">
    <property type="entry name" value="RNaseH_domain"/>
</dbReference>
<keyword evidence="3" id="KW-1185">Reference proteome</keyword>
<dbReference type="EMBL" id="JANJYJ010000009">
    <property type="protein sequence ID" value="KAK3188308.1"/>
    <property type="molecule type" value="Genomic_DNA"/>
</dbReference>
<dbReference type="Proteomes" id="UP001281410">
    <property type="component" value="Unassembled WGS sequence"/>
</dbReference>
<dbReference type="InterPro" id="IPR012337">
    <property type="entry name" value="RNaseH-like_sf"/>
</dbReference>